<dbReference type="PANTHER" id="PTHR33840">
    <property type="match status" value="1"/>
</dbReference>
<dbReference type="InterPro" id="IPR018712">
    <property type="entry name" value="Tle1-like_cat"/>
</dbReference>
<evidence type="ECO:0000259" key="1">
    <source>
        <dbReference type="Pfam" id="PF09994"/>
    </source>
</evidence>
<name>A0A165EXZ8_9APHY</name>
<dbReference type="GeneID" id="63821273"/>
<dbReference type="AlphaFoldDB" id="A0A165EXZ8"/>
<keyword evidence="3" id="KW-1185">Reference proteome</keyword>
<evidence type="ECO:0000313" key="2">
    <source>
        <dbReference type="EMBL" id="KZT07952.1"/>
    </source>
</evidence>
<protein>
    <recommendedName>
        <fullName evidence="1">T6SS Phospholipase effector Tle1-like catalytic domain-containing protein</fullName>
    </recommendedName>
</protein>
<accession>A0A165EXZ8</accession>
<gene>
    <name evidence="2" type="ORF">LAESUDRAFT_650380</name>
</gene>
<dbReference type="EMBL" id="KV427617">
    <property type="protein sequence ID" value="KZT07952.1"/>
    <property type="molecule type" value="Genomic_DNA"/>
</dbReference>
<evidence type="ECO:0000313" key="3">
    <source>
        <dbReference type="Proteomes" id="UP000076871"/>
    </source>
</evidence>
<proteinExistence type="predicted"/>
<sequence>MSSKVLLVFCDGTGMDGNLAGKHCTDVPQFSLYADRFLLIPEGDVGSGIRHVSNVLRLSRAVKQFTSDGRNQVVFYQSGVGSETDFQGNPVLGRMGALMQQYTNRTLRCSASKIGDVYAFIAQNFEPKDDICIFGVAYTARVVADLIDQIGLLCLENLGHFFSIWRQLLDGKEPTIPEGTRWTPIKCVGVWDTICSVPKDRNAARSRNTDLPASVDIALHALSLHENRDKFRPKLWTVPKHGLAPRGMDGKQVWFPGAHSDVGGGYERHELADISLFWMAGEVCDFINLDLEFIQRSAQRSPEPWGKSQPHNAWKEAPWHFKRFIHSETRLQSHDIKQDALFHSSVLVSPTTVRKAQNMITSKTLRKRFGERWKPRIVELNSFEKRCKTDWEEPPVSAFVWSRVLAYMHIC</sequence>
<dbReference type="OrthoDB" id="3057168at2759"/>
<dbReference type="PANTHER" id="PTHR33840:SF1">
    <property type="entry name" value="TLE1 PHOSPHOLIPASE DOMAIN-CONTAINING PROTEIN"/>
    <property type="match status" value="1"/>
</dbReference>
<dbReference type="Proteomes" id="UP000076871">
    <property type="component" value="Unassembled WGS sequence"/>
</dbReference>
<dbReference type="Pfam" id="PF09994">
    <property type="entry name" value="T6SS_Tle1-like_cat"/>
    <property type="match status" value="1"/>
</dbReference>
<feature type="domain" description="T6SS Phospholipase effector Tle1-like catalytic" evidence="1">
    <location>
        <begin position="5"/>
        <end position="281"/>
    </location>
</feature>
<dbReference type="STRING" id="1314785.A0A165EXZ8"/>
<organism evidence="2 3">
    <name type="scientific">Laetiporus sulphureus 93-53</name>
    <dbReference type="NCBI Taxonomy" id="1314785"/>
    <lineage>
        <taxon>Eukaryota</taxon>
        <taxon>Fungi</taxon>
        <taxon>Dikarya</taxon>
        <taxon>Basidiomycota</taxon>
        <taxon>Agaricomycotina</taxon>
        <taxon>Agaricomycetes</taxon>
        <taxon>Polyporales</taxon>
        <taxon>Laetiporus</taxon>
    </lineage>
</organism>
<reference evidence="2 3" key="1">
    <citation type="journal article" date="2016" name="Mol. Biol. Evol.">
        <title>Comparative Genomics of Early-Diverging Mushroom-Forming Fungi Provides Insights into the Origins of Lignocellulose Decay Capabilities.</title>
        <authorList>
            <person name="Nagy L.G."/>
            <person name="Riley R."/>
            <person name="Tritt A."/>
            <person name="Adam C."/>
            <person name="Daum C."/>
            <person name="Floudas D."/>
            <person name="Sun H."/>
            <person name="Yadav J.S."/>
            <person name="Pangilinan J."/>
            <person name="Larsson K.H."/>
            <person name="Matsuura K."/>
            <person name="Barry K."/>
            <person name="Labutti K."/>
            <person name="Kuo R."/>
            <person name="Ohm R.A."/>
            <person name="Bhattacharya S.S."/>
            <person name="Shirouzu T."/>
            <person name="Yoshinaga Y."/>
            <person name="Martin F.M."/>
            <person name="Grigoriev I.V."/>
            <person name="Hibbett D.S."/>
        </authorList>
    </citation>
    <scope>NUCLEOTIDE SEQUENCE [LARGE SCALE GENOMIC DNA]</scope>
    <source>
        <strain evidence="2 3">93-53</strain>
    </source>
</reference>
<dbReference type="RefSeq" id="XP_040765692.1">
    <property type="nucleotide sequence ID" value="XM_040904243.1"/>
</dbReference>
<dbReference type="InParanoid" id="A0A165EXZ8"/>